<reference evidence="1" key="1">
    <citation type="submission" date="2021-04" db="EMBL/GenBank/DDBJ databases">
        <authorList>
            <person name="Hartkoorn R.C."/>
            <person name="Beaudoing E."/>
            <person name="Hot D."/>
        </authorList>
    </citation>
    <scope>NUCLEOTIDE SEQUENCE</scope>
    <source>
        <strain evidence="1">NRRL B-16292</strain>
    </source>
</reference>
<protein>
    <submittedName>
        <fullName evidence="1">DUF488 family protein</fullName>
    </submittedName>
</protein>
<gene>
    <name evidence="1" type="ORF">Dfulv_22635</name>
</gene>
<dbReference type="InterPro" id="IPR052552">
    <property type="entry name" value="YeaO-like"/>
</dbReference>
<accession>A0ABY5WBY8</accession>
<dbReference type="Proteomes" id="UP001059617">
    <property type="component" value="Chromosome"/>
</dbReference>
<dbReference type="RefSeq" id="WP_259866509.1">
    <property type="nucleotide sequence ID" value="NZ_BAAAST010000015.1"/>
</dbReference>
<name>A0ABY5WBY8_9ACTN</name>
<organism evidence="1 2">
    <name type="scientific">Dactylosporangium fulvum</name>
    <dbReference type="NCBI Taxonomy" id="53359"/>
    <lineage>
        <taxon>Bacteria</taxon>
        <taxon>Bacillati</taxon>
        <taxon>Actinomycetota</taxon>
        <taxon>Actinomycetes</taxon>
        <taxon>Micromonosporales</taxon>
        <taxon>Micromonosporaceae</taxon>
        <taxon>Dactylosporangium</taxon>
    </lineage>
</organism>
<dbReference type="EMBL" id="CP073720">
    <property type="protein sequence ID" value="UWP86885.1"/>
    <property type="molecule type" value="Genomic_DNA"/>
</dbReference>
<dbReference type="PANTHER" id="PTHR36849:SF1">
    <property type="entry name" value="CYTOPLASMIC PROTEIN"/>
    <property type="match status" value="1"/>
</dbReference>
<sequence length="124" mass="14727">MTKDITYRRIYEESSPEDGRRVLVDRIWPRGMRKADAHLDEWLRDVAPSTELRRWYSHEPGRFAEFRRRYLTELREPARRQAVDHLRDIADRDKLTLLTATHDVEHSQAAVLAEWLTSAGRSRA</sequence>
<dbReference type="PANTHER" id="PTHR36849">
    <property type="entry name" value="CYTOPLASMIC PROTEIN-RELATED"/>
    <property type="match status" value="1"/>
</dbReference>
<dbReference type="Pfam" id="PF22752">
    <property type="entry name" value="DUF488-N3i"/>
    <property type="match status" value="1"/>
</dbReference>
<reference evidence="1" key="2">
    <citation type="submission" date="2022-09" db="EMBL/GenBank/DDBJ databases">
        <title>Biosynthetic gene clusters of Dactylosporangioum fulvum.</title>
        <authorList>
            <person name="Caradec T."/>
        </authorList>
    </citation>
    <scope>NUCLEOTIDE SEQUENCE</scope>
    <source>
        <strain evidence="1">NRRL B-16292</strain>
    </source>
</reference>
<proteinExistence type="predicted"/>
<evidence type="ECO:0000313" key="2">
    <source>
        <dbReference type="Proteomes" id="UP001059617"/>
    </source>
</evidence>
<evidence type="ECO:0000313" key="1">
    <source>
        <dbReference type="EMBL" id="UWP86885.1"/>
    </source>
</evidence>
<keyword evidence="2" id="KW-1185">Reference proteome</keyword>